<feature type="signal peptide" evidence="1">
    <location>
        <begin position="1"/>
        <end position="19"/>
    </location>
</feature>
<name>A0A6A6BAK4_9PEZI</name>
<proteinExistence type="predicted"/>
<feature type="chain" id="PRO_5025363019" description="Extracellular membrane protein CFEM domain-containing protein" evidence="1">
    <location>
        <begin position="20"/>
        <end position="100"/>
    </location>
</feature>
<organism evidence="2 3">
    <name type="scientific">Aplosporella prunicola CBS 121167</name>
    <dbReference type="NCBI Taxonomy" id="1176127"/>
    <lineage>
        <taxon>Eukaryota</taxon>
        <taxon>Fungi</taxon>
        <taxon>Dikarya</taxon>
        <taxon>Ascomycota</taxon>
        <taxon>Pezizomycotina</taxon>
        <taxon>Dothideomycetes</taxon>
        <taxon>Dothideomycetes incertae sedis</taxon>
        <taxon>Botryosphaeriales</taxon>
        <taxon>Aplosporellaceae</taxon>
        <taxon>Aplosporella</taxon>
    </lineage>
</organism>
<dbReference type="EMBL" id="ML995488">
    <property type="protein sequence ID" value="KAF2141120.1"/>
    <property type="molecule type" value="Genomic_DNA"/>
</dbReference>
<dbReference type="AlphaFoldDB" id="A0A6A6BAK4"/>
<keyword evidence="1" id="KW-0732">Signal</keyword>
<dbReference type="RefSeq" id="XP_033396833.1">
    <property type="nucleotide sequence ID" value="XM_033546270.1"/>
</dbReference>
<evidence type="ECO:0008006" key="4">
    <source>
        <dbReference type="Google" id="ProtNLM"/>
    </source>
</evidence>
<evidence type="ECO:0000256" key="1">
    <source>
        <dbReference type="SAM" id="SignalP"/>
    </source>
</evidence>
<evidence type="ECO:0000313" key="3">
    <source>
        <dbReference type="Proteomes" id="UP000799438"/>
    </source>
</evidence>
<evidence type="ECO:0000313" key="2">
    <source>
        <dbReference type="EMBL" id="KAF2141120.1"/>
    </source>
</evidence>
<reference evidence="2" key="1">
    <citation type="journal article" date="2020" name="Stud. Mycol.">
        <title>101 Dothideomycetes genomes: a test case for predicting lifestyles and emergence of pathogens.</title>
        <authorList>
            <person name="Haridas S."/>
            <person name="Albert R."/>
            <person name="Binder M."/>
            <person name="Bloem J."/>
            <person name="Labutti K."/>
            <person name="Salamov A."/>
            <person name="Andreopoulos B."/>
            <person name="Baker S."/>
            <person name="Barry K."/>
            <person name="Bills G."/>
            <person name="Bluhm B."/>
            <person name="Cannon C."/>
            <person name="Castanera R."/>
            <person name="Culley D."/>
            <person name="Daum C."/>
            <person name="Ezra D."/>
            <person name="Gonzalez J."/>
            <person name="Henrissat B."/>
            <person name="Kuo A."/>
            <person name="Liang C."/>
            <person name="Lipzen A."/>
            <person name="Lutzoni F."/>
            <person name="Magnuson J."/>
            <person name="Mondo S."/>
            <person name="Nolan M."/>
            <person name="Ohm R."/>
            <person name="Pangilinan J."/>
            <person name="Park H.-J."/>
            <person name="Ramirez L."/>
            <person name="Alfaro M."/>
            <person name="Sun H."/>
            <person name="Tritt A."/>
            <person name="Yoshinaga Y."/>
            <person name="Zwiers L.-H."/>
            <person name="Turgeon B."/>
            <person name="Goodwin S."/>
            <person name="Spatafora J."/>
            <person name="Crous P."/>
            <person name="Grigoriev I."/>
        </authorList>
    </citation>
    <scope>NUCLEOTIDE SEQUENCE</scope>
    <source>
        <strain evidence="2">CBS 121167</strain>
    </source>
</reference>
<accession>A0A6A6BAK4</accession>
<dbReference type="GeneID" id="54303776"/>
<protein>
    <recommendedName>
        <fullName evidence="4">Extracellular membrane protein CFEM domain-containing protein</fullName>
    </recommendedName>
</protein>
<gene>
    <name evidence="2" type="ORF">K452DRAFT_359492</name>
</gene>
<dbReference type="Proteomes" id="UP000799438">
    <property type="component" value="Unassembled WGS sequence"/>
</dbReference>
<keyword evidence="3" id="KW-1185">Reference proteome</keyword>
<sequence>MRFFQVLSTVMTFMSVAQSFGYAPGPLDTSGLPECMAQCMRSNEDFYDISKSTARKFCETNLNRVSQFIRNRIIPCADQECPNEQWQTINGGVIPADVVR</sequence>